<protein>
    <submittedName>
        <fullName evidence="1">Uncharacterized protein</fullName>
    </submittedName>
</protein>
<evidence type="ECO:0000313" key="1">
    <source>
        <dbReference type="EMBL" id="MBX57211.1"/>
    </source>
</evidence>
<name>A0A2P2PR83_RHIMU</name>
<reference evidence="1" key="1">
    <citation type="submission" date="2018-02" db="EMBL/GenBank/DDBJ databases">
        <title>Rhizophora mucronata_Transcriptome.</title>
        <authorList>
            <person name="Meera S.P."/>
            <person name="Sreeshan A."/>
            <person name="Augustine A."/>
        </authorList>
    </citation>
    <scope>NUCLEOTIDE SEQUENCE</scope>
    <source>
        <tissue evidence="1">Leaf</tissue>
    </source>
</reference>
<organism evidence="1">
    <name type="scientific">Rhizophora mucronata</name>
    <name type="common">Asiatic mangrove</name>
    <dbReference type="NCBI Taxonomy" id="61149"/>
    <lineage>
        <taxon>Eukaryota</taxon>
        <taxon>Viridiplantae</taxon>
        <taxon>Streptophyta</taxon>
        <taxon>Embryophyta</taxon>
        <taxon>Tracheophyta</taxon>
        <taxon>Spermatophyta</taxon>
        <taxon>Magnoliopsida</taxon>
        <taxon>eudicotyledons</taxon>
        <taxon>Gunneridae</taxon>
        <taxon>Pentapetalae</taxon>
        <taxon>rosids</taxon>
        <taxon>fabids</taxon>
        <taxon>Malpighiales</taxon>
        <taxon>Rhizophoraceae</taxon>
        <taxon>Rhizophora</taxon>
    </lineage>
</organism>
<dbReference type="AlphaFoldDB" id="A0A2P2PR83"/>
<proteinExistence type="predicted"/>
<accession>A0A2P2PR83</accession>
<sequence length="16" mass="1831">MGKIYSLKDMLFSVQA</sequence>
<dbReference type="EMBL" id="GGEC01076727">
    <property type="protein sequence ID" value="MBX57211.1"/>
    <property type="molecule type" value="Transcribed_RNA"/>
</dbReference>